<reference evidence="2" key="1">
    <citation type="submission" date="2017-12" db="EMBL/GenBank/DDBJ databases">
        <title>High-resolution comparative analysis of great ape genomes.</title>
        <authorList>
            <person name="Pollen A."/>
            <person name="Hastie A."/>
            <person name="Hormozdiari F."/>
            <person name="Dougherty M."/>
            <person name="Liu R."/>
            <person name="Chaisson M."/>
            <person name="Hoppe E."/>
            <person name="Hill C."/>
            <person name="Pang A."/>
            <person name="Hillier L."/>
            <person name="Baker C."/>
            <person name="Armstrong J."/>
            <person name="Shendure J."/>
            <person name="Paten B."/>
            <person name="Wilson R."/>
            <person name="Chao H."/>
            <person name="Schneider V."/>
            <person name="Ventura M."/>
            <person name="Kronenberg Z."/>
            <person name="Murali S."/>
            <person name="Gordon D."/>
            <person name="Cantsilieris S."/>
            <person name="Munson K."/>
            <person name="Nelson B."/>
            <person name="Raja A."/>
            <person name="Underwood J."/>
            <person name="Diekhans M."/>
            <person name="Fiddes I."/>
            <person name="Haussler D."/>
            <person name="Eichler E."/>
        </authorList>
    </citation>
    <scope>NUCLEOTIDE SEQUENCE [LARGE SCALE GENOMIC DNA]</scope>
    <source>
        <strain evidence="2">Susie</strain>
    </source>
</reference>
<feature type="chain" id="PRO_5014451422" evidence="1">
    <location>
        <begin position="19"/>
        <end position="85"/>
    </location>
</feature>
<sequence>MDLWQLLLTLALAGSSDAFSGSEATAAILSRAPWSLQSVNPGLKTRTLKNGLKNGKNALIMFLLGKTAVTLIHHLPPSGYLIVSS</sequence>
<protein>
    <submittedName>
        <fullName evidence="2">GHR isoform 10</fullName>
    </submittedName>
</protein>
<evidence type="ECO:0000256" key="1">
    <source>
        <dbReference type="SAM" id="SignalP"/>
    </source>
</evidence>
<dbReference type="AlphaFoldDB" id="A0A2J8WBH4"/>
<evidence type="ECO:0000313" key="2">
    <source>
        <dbReference type="EMBL" id="PNJ67140.1"/>
    </source>
</evidence>
<proteinExistence type="predicted"/>
<accession>A0A2J8WBH4</accession>
<gene>
    <name evidence="2" type="ORF">CR201_G0011987</name>
</gene>
<dbReference type="EMBL" id="NDHI03003396">
    <property type="protein sequence ID" value="PNJ67140.1"/>
    <property type="molecule type" value="Genomic_DNA"/>
</dbReference>
<organism evidence="2">
    <name type="scientific">Pongo abelii</name>
    <name type="common">Sumatran orangutan</name>
    <name type="synonym">Pongo pygmaeus abelii</name>
    <dbReference type="NCBI Taxonomy" id="9601"/>
    <lineage>
        <taxon>Eukaryota</taxon>
        <taxon>Metazoa</taxon>
        <taxon>Chordata</taxon>
        <taxon>Craniata</taxon>
        <taxon>Vertebrata</taxon>
        <taxon>Euteleostomi</taxon>
        <taxon>Mammalia</taxon>
        <taxon>Eutheria</taxon>
        <taxon>Euarchontoglires</taxon>
        <taxon>Primates</taxon>
        <taxon>Haplorrhini</taxon>
        <taxon>Catarrhini</taxon>
        <taxon>Hominidae</taxon>
        <taxon>Pongo</taxon>
    </lineage>
</organism>
<keyword evidence="1" id="KW-0732">Signal</keyword>
<comment type="caution">
    <text evidence="2">The sequence shown here is derived from an EMBL/GenBank/DDBJ whole genome shotgun (WGS) entry which is preliminary data.</text>
</comment>
<name>A0A2J8WBH4_PONAB</name>
<feature type="signal peptide" evidence="1">
    <location>
        <begin position="1"/>
        <end position="18"/>
    </location>
</feature>